<feature type="compositionally biased region" description="Polar residues" evidence="1">
    <location>
        <begin position="124"/>
        <end position="133"/>
    </location>
</feature>
<feature type="region of interest" description="Disordered" evidence="1">
    <location>
        <begin position="509"/>
        <end position="553"/>
    </location>
</feature>
<keyword evidence="3" id="KW-1185">Reference proteome</keyword>
<dbReference type="OMA" id="LHFEESM"/>
<organism evidence="2 3">
    <name type="scientific">Kryptolebias marmoratus</name>
    <name type="common">Mangrove killifish</name>
    <name type="synonym">Rivulus marmoratus</name>
    <dbReference type="NCBI Taxonomy" id="37003"/>
    <lineage>
        <taxon>Eukaryota</taxon>
        <taxon>Metazoa</taxon>
        <taxon>Chordata</taxon>
        <taxon>Craniata</taxon>
        <taxon>Vertebrata</taxon>
        <taxon>Euteleostomi</taxon>
        <taxon>Actinopterygii</taxon>
        <taxon>Neopterygii</taxon>
        <taxon>Teleostei</taxon>
        <taxon>Neoteleostei</taxon>
        <taxon>Acanthomorphata</taxon>
        <taxon>Ovalentaria</taxon>
        <taxon>Atherinomorphae</taxon>
        <taxon>Cyprinodontiformes</taxon>
        <taxon>Rivulidae</taxon>
        <taxon>Kryptolebias</taxon>
    </lineage>
</organism>
<dbReference type="Ensembl" id="ENSKMAT00000009354.1">
    <property type="protein sequence ID" value="ENSKMAP00000009219.1"/>
    <property type="gene ID" value="ENSKMAG00000006921.1"/>
</dbReference>
<feature type="compositionally biased region" description="Polar residues" evidence="1">
    <location>
        <begin position="1"/>
        <end position="25"/>
    </location>
</feature>
<dbReference type="AlphaFoldDB" id="A0A3Q3ADE4"/>
<dbReference type="Proteomes" id="UP000264800">
    <property type="component" value="Unplaced"/>
</dbReference>
<evidence type="ECO:0000256" key="1">
    <source>
        <dbReference type="SAM" id="MobiDB-lite"/>
    </source>
</evidence>
<dbReference type="RefSeq" id="XP_037833121.1">
    <property type="nucleotide sequence ID" value="XM_037977193.1"/>
</dbReference>
<sequence>MDSSSVLRQQTQNKIRSNFQRMNNEQNKKRTPSTHLSNKAAECVQKPPLQPGISRLPVLAKTLRLQTSSEFKQSHIKWEEKPLAGKTKKRQSTRSVPFNLSRSNRAKRAVEIHKPLTAPHSKTHANQPETSACNEKPSKPQVVLNSKGNSARGVGKCQGKATENASQLSGQSGSSNPLKTSATFNNALSSVPGKLVQNGGSSARSAQPVSGAEAALNNLNLLSLKEPSKSSDAGLLTTPGSSSKALNDKEENFQPDHAALLRVLRNEGVTPQSKPYNNFPQRVSVMKSQRKAEPTAGPVRLVQFSPDSAALQSILQNEGVKAGGPLGAAFRDSVCPSKRGTSIYTAQRVPVKKRNAEAAGGSVAALKETPLMKWTPQRVRNTKHQPMSAVKWYQTPYGTPGHRSCKANLQSRQEQEVVQRLFDDPEDEQSTAESDTDPRTQTEQFPDQASAKNLSSKEPVESSRIKSEDDNEEEEQKTSLPAQPRESVIFFSTSKKLIRAPYFDPKVSAQQNQLGPVSTDQRNLSGAQNETSSESESAHHSSHSVLRLRRDLTTQKTSSLSSAVLMLRKRFPPLEELRLDDEVSTYTSKSVTAAPGFLPPRPRCGNPLASFLHFEESTRFVPIGLDLPPASHNSPMHKR</sequence>
<feature type="region of interest" description="Disordered" evidence="1">
    <location>
        <begin position="393"/>
        <end position="486"/>
    </location>
</feature>
<feature type="region of interest" description="Disordered" evidence="1">
    <location>
        <begin position="229"/>
        <end position="248"/>
    </location>
</feature>
<reference evidence="2" key="2">
    <citation type="submission" date="2025-09" db="UniProtKB">
        <authorList>
            <consortium name="Ensembl"/>
        </authorList>
    </citation>
    <scope>IDENTIFICATION</scope>
</reference>
<protein>
    <submittedName>
        <fullName evidence="2">Uncharacterized LOC108244564</fullName>
    </submittedName>
</protein>
<feature type="compositionally biased region" description="Polar residues" evidence="1">
    <location>
        <begin position="93"/>
        <end position="103"/>
    </location>
</feature>
<evidence type="ECO:0000313" key="2">
    <source>
        <dbReference type="Ensembl" id="ENSKMAP00000009219.1"/>
    </source>
</evidence>
<reference evidence="2" key="1">
    <citation type="submission" date="2025-08" db="UniProtKB">
        <authorList>
            <consortium name="Ensembl"/>
        </authorList>
    </citation>
    <scope>IDENTIFICATION</scope>
</reference>
<feature type="region of interest" description="Disordered" evidence="1">
    <location>
        <begin position="1"/>
        <end position="51"/>
    </location>
</feature>
<name>A0A3Q3ADE4_KRYMA</name>
<feature type="compositionally biased region" description="Polar residues" evidence="1">
    <location>
        <begin position="439"/>
        <end position="456"/>
    </location>
</feature>
<feature type="compositionally biased region" description="Polar residues" evidence="1">
    <location>
        <begin position="509"/>
        <end position="529"/>
    </location>
</feature>
<evidence type="ECO:0000313" key="3">
    <source>
        <dbReference type="Proteomes" id="UP000264800"/>
    </source>
</evidence>
<feature type="region of interest" description="Disordered" evidence="1">
    <location>
        <begin position="81"/>
        <end position="184"/>
    </location>
</feature>
<proteinExistence type="predicted"/>
<dbReference type="GeneID" id="108244564"/>
<feature type="compositionally biased region" description="Basic and acidic residues" evidence="1">
    <location>
        <begin position="458"/>
        <end position="468"/>
    </location>
</feature>
<feature type="compositionally biased region" description="Polar residues" evidence="1">
    <location>
        <begin position="161"/>
        <end position="184"/>
    </location>
</feature>
<feature type="compositionally biased region" description="Basic and acidic residues" evidence="1">
    <location>
        <begin position="413"/>
        <end position="423"/>
    </location>
</feature>
<dbReference type="GeneTree" id="ENSGT00530000068920"/>
<accession>A0A3Q3ADE4</accession>